<dbReference type="SUPFAM" id="SSF81383">
    <property type="entry name" value="F-box domain"/>
    <property type="match status" value="1"/>
</dbReference>
<keyword evidence="1" id="KW-0472">Membrane</keyword>
<dbReference type="OrthoDB" id="9981546at2759"/>
<accession>A0A2R6RPJ9</accession>
<feature type="domain" description="F-box" evidence="2">
    <location>
        <begin position="6"/>
        <end position="55"/>
    </location>
</feature>
<dbReference type="InterPro" id="IPR001810">
    <property type="entry name" value="F-box_dom"/>
</dbReference>
<proteinExistence type="predicted"/>
<protein>
    <recommendedName>
        <fullName evidence="2">F-box domain-containing protein</fullName>
    </recommendedName>
</protein>
<name>A0A2R6RPJ9_9APHY</name>
<dbReference type="Pfam" id="PF12937">
    <property type="entry name" value="F-box-like"/>
    <property type="match status" value="1"/>
</dbReference>
<keyword evidence="1" id="KW-1133">Transmembrane helix</keyword>
<reference evidence="3 4" key="1">
    <citation type="submission" date="2018-02" db="EMBL/GenBank/DDBJ databases">
        <title>Genome sequence of the basidiomycete white-rot fungus Phlebia centrifuga.</title>
        <authorList>
            <person name="Granchi Z."/>
            <person name="Peng M."/>
            <person name="de Vries R.P."/>
            <person name="Hilden K."/>
            <person name="Makela M.R."/>
            <person name="Grigoriev I."/>
            <person name="Riley R."/>
        </authorList>
    </citation>
    <scope>NUCLEOTIDE SEQUENCE [LARGE SCALE GENOMIC DNA]</scope>
    <source>
        <strain evidence="3 4">FBCC195</strain>
    </source>
</reference>
<dbReference type="CDD" id="cd09917">
    <property type="entry name" value="F-box_SF"/>
    <property type="match status" value="1"/>
</dbReference>
<evidence type="ECO:0000313" key="4">
    <source>
        <dbReference type="Proteomes" id="UP000186601"/>
    </source>
</evidence>
<dbReference type="AlphaFoldDB" id="A0A2R6RPJ9"/>
<dbReference type="InterPro" id="IPR036047">
    <property type="entry name" value="F-box-like_dom_sf"/>
</dbReference>
<comment type="caution">
    <text evidence="3">The sequence shown here is derived from an EMBL/GenBank/DDBJ whole genome shotgun (WGS) entry which is preliminary data.</text>
</comment>
<dbReference type="Gene3D" id="1.20.1280.50">
    <property type="match status" value="1"/>
</dbReference>
<sequence>MDTPTHTPVWTLPNEVLLQIASYIGFATLIRLRNVCKKWRAVVGAVQLSPAHRDLMDVYTLACAQPGLHKSTHTSMLPKLKHEDRLAYIFSVAQYSSQYQRFTQETKTGADDFLTWLFEWPCFATISGFSPAAAVFSLSNSSSYSSIGSVKAYYQERLLFLIAAQEHEIVLPRIKLLRDDDGQITCRIPNVSRDGFEGDWARFLPISGSDPFPQFDPNQGEPSLPLYVLSGLGLGERMIGKVYKLGTNATLQEEGASWADYLRGLLLSGTLQKEVLDVASPGSLPQDITESSAIHGISGNGEQDQWYDVSDTEDFATQWWHEKSDISETSFGQVSLPVASLMEQKPPSSFKPNIAERNNLSRGKISINTFPPPMATILTISAFYTFAILLFAYIYALS</sequence>
<keyword evidence="4" id="KW-1185">Reference proteome</keyword>
<dbReference type="SMART" id="SM00256">
    <property type="entry name" value="FBOX"/>
    <property type="match status" value="1"/>
</dbReference>
<dbReference type="EMBL" id="MLYV02000212">
    <property type="protein sequence ID" value="PSS31952.1"/>
    <property type="molecule type" value="Genomic_DNA"/>
</dbReference>
<evidence type="ECO:0000259" key="2">
    <source>
        <dbReference type="PROSITE" id="PS50181"/>
    </source>
</evidence>
<keyword evidence="1" id="KW-0812">Transmembrane</keyword>
<feature type="transmembrane region" description="Helical" evidence="1">
    <location>
        <begin position="374"/>
        <end position="396"/>
    </location>
</feature>
<dbReference type="PROSITE" id="PS50181">
    <property type="entry name" value="FBOX"/>
    <property type="match status" value="1"/>
</dbReference>
<dbReference type="Proteomes" id="UP000186601">
    <property type="component" value="Unassembled WGS sequence"/>
</dbReference>
<gene>
    <name evidence="3" type="ORF">PHLCEN_2v2279</name>
</gene>
<evidence type="ECO:0000256" key="1">
    <source>
        <dbReference type="SAM" id="Phobius"/>
    </source>
</evidence>
<evidence type="ECO:0000313" key="3">
    <source>
        <dbReference type="EMBL" id="PSS31952.1"/>
    </source>
</evidence>
<organism evidence="3 4">
    <name type="scientific">Hermanssonia centrifuga</name>
    <dbReference type="NCBI Taxonomy" id="98765"/>
    <lineage>
        <taxon>Eukaryota</taxon>
        <taxon>Fungi</taxon>
        <taxon>Dikarya</taxon>
        <taxon>Basidiomycota</taxon>
        <taxon>Agaricomycotina</taxon>
        <taxon>Agaricomycetes</taxon>
        <taxon>Polyporales</taxon>
        <taxon>Meruliaceae</taxon>
        <taxon>Hermanssonia</taxon>
    </lineage>
</organism>